<dbReference type="RefSeq" id="WP_013191463.1">
    <property type="nucleotide sequence ID" value="NC_014248.1"/>
</dbReference>
<organism evidence="1 2">
    <name type="scientific">Nostoc azollae (strain 0708)</name>
    <name type="common">Anabaena azollae (strain 0708)</name>
    <dbReference type="NCBI Taxonomy" id="551115"/>
    <lineage>
        <taxon>Bacteria</taxon>
        <taxon>Bacillati</taxon>
        <taxon>Cyanobacteriota</taxon>
        <taxon>Cyanophyceae</taxon>
        <taxon>Nostocales</taxon>
        <taxon>Nostocaceae</taxon>
        <taxon>Trichormus</taxon>
    </lineage>
</organism>
<dbReference type="EMBL" id="CP002059">
    <property type="protein sequence ID" value="ADI64446.1"/>
    <property type="molecule type" value="Genomic_DNA"/>
</dbReference>
<dbReference type="STRING" id="551115.Aazo_2553"/>
<dbReference type="Proteomes" id="UP000001511">
    <property type="component" value="Chromosome"/>
</dbReference>
<name>D7DYW7_NOSA0</name>
<dbReference type="HOGENOM" id="CLU_1640957_0_0_3"/>
<keyword evidence="2" id="KW-1185">Reference proteome</keyword>
<dbReference type="AlphaFoldDB" id="D7DYW7"/>
<protein>
    <submittedName>
        <fullName evidence="1">Uncharacterized protein</fullName>
    </submittedName>
</protein>
<dbReference type="eggNOG" id="ENOG5032TXU">
    <property type="taxonomic scope" value="Bacteria"/>
</dbReference>
<proteinExistence type="predicted"/>
<dbReference type="KEGG" id="naz:Aazo_2553"/>
<reference evidence="1 2" key="1">
    <citation type="journal article" date="2010" name="PLoS ONE">
        <title>Genome erosion in a nitrogen-fixing vertically transmitted endosymbiotic multicellular cyanobacterium.</title>
        <authorList>
            <person name="Ran L."/>
            <person name="Larsson J."/>
            <person name="Vigil-Stenman T."/>
            <person name="Nylander J.A."/>
            <person name="Ininbergs K."/>
            <person name="Zheng W.W."/>
            <person name="Lapidus A."/>
            <person name="Lowry S."/>
            <person name="Haselkorn R."/>
            <person name="Bergman B."/>
        </authorList>
    </citation>
    <scope>NUCLEOTIDE SEQUENCE [LARGE SCALE GENOMIC DNA]</scope>
    <source>
        <strain evidence="1 2">0708</strain>
    </source>
</reference>
<evidence type="ECO:0000313" key="1">
    <source>
        <dbReference type="EMBL" id="ADI64446.1"/>
    </source>
</evidence>
<gene>
    <name evidence="1" type="ordered locus">Aazo_2553</name>
</gene>
<evidence type="ECO:0000313" key="2">
    <source>
        <dbReference type="Proteomes" id="UP000001511"/>
    </source>
</evidence>
<accession>D7DYW7</accession>
<sequence>MINHFNFKSLVLYGVAITSVLILFKTVTAYGENHLHATSPINSRYSLTLSKNLPNCKQTNKLILNILQSGIYLNASLSPVITNADTEQQLNLTGILENQNLDLSGKIDIANFCQDPASQIKAIQPIAIQMSQINLDNIPGQIKLNQNSTTLEFTAIPQTDQKAKPKSNSH</sequence>